<dbReference type="AlphaFoldDB" id="A0A086P752"/>
<dbReference type="PANTHER" id="PTHR47197:SF3">
    <property type="entry name" value="DIHYDRO-HEME D1 DEHYDROGENASE"/>
    <property type="match status" value="1"/>
</dbReference>
<sequence>MTKLPILGAMLVAGCATAAAASPAHGEQVIKVPGFADFLAVDGDSVWATNDARVERWSRQGRIASVPMAKPCGAMAILGDALWVADCDEKALVRIDRIKAQKSATIPTGIANPKGELNVVAGAGSVWVASDQKGVVSRIDPDSNEVTATIPVSVGTHYLAFGFGSLWAVSSEAGTIQRIDPASNMVIKTTALGKEPAFLAAGEGAIWVQEQGDGTVARIDPANGEVTGRVKVGEVLKYGDIDTGAGMVWLRTTEDQTFVVIDPDTMTVKARVGNAEGSGALRFTKKGLWTSAHDVQTLTWWPNPKKLAK</sequence>
<dbReference type="OrthoDB" id="114286at2"/>
<dbReference type="InterPro" id="IPR051200">
    <property type="entry name" value="Host-pathogen_enzymatic-act"/>
</dbReference>
<dbReference type="InterPro" id="IPR015943">
    <property type="entry name" value="WD40/YVTN_repeat-like_dom_sf"/>
</dbReference>
<dbReference type="Proteomes" id="UP000024284">
    <property type="component" value="Unassembled WGS sequence"/>
</dbReference>
<dbReference type="PATRIC" id="fig|1219045.3.peg.3089"/>
<keyword evidence="1" id="KW-0732">Signal</keyword>
<name>A0A086P752_SPHHM</name>
<feature type="signal peptide" evidence="1">
    <location>
        <begin position="1"/>
        <end position="20"/>
    </location>
</feature>
<dbReference type="eggNOG" id="COG3391">
    <property type="taxonomic scope" value="Bacteria"/>
</dbReference>
<accession>A0A086P752</accession>
<proteinExistence type="predicted"/>
<feature type="chain" id="PRO_5001813018" evidence="1">
    <location>
        <begin position="21"/>
        <end position="309"/>
    </location>
</feature>
<dbReference type="PROSITE" id="PS51257">
    <property type="entry name" value="PROKAR_LIPOPROTEIN"/>
    <property type="match status" value="1"/>
</dbReference>
<comment type="caution">
    <text evidence="2">The sequence shown here is derived from an EMBL/GenBank/DDBJ whole genome shotgun (WGS) entry which is preliminary data.</text>
</comment>
<dbReference type="STRING" id="76947.GCA_002080435_02194"/>
<dbReference type="InterPro" id="IPR011048">
    <property type="entry name" value="Haem_d1_sf"/>
</dbReference>
<dbReference type="Gene3D" id="2.130.10.10">
    <property type="entry name" value="YVTN repeat-like/Quinoprotein amine dehydrogenase"/>
    <property type="match status" value="1"/>
</dbReference>
<reference evidence="2" key="1">
    <citation type="submission" date="2014-08" db="EMBL/GenBank/DDBJ databases">
        <title>Draft genome sequences of Sphingobium herbicidovorans.</title>
        <authorList>
            <person name="Gan H.M."/>
            <person name="Gan H.Y."/>
            <person name="Savka M.A."/>
        </authorList>
    </citation>
    <scope>NUCLEOTIDE SEQUENCE [LARGE SCALE GENOMIC DNA]</scope>
    <source>
        <strain evidence="2">NBRC 16415</strain>
    </source>
</reference>
<organism evidence="2 3">
    <name type="scientific">Sphingobium herbicidovorans (strain ATCC 700291 / DSM 11019 / CCUG 56400 / KCTC 2939 / LMG 18315 / NBRC 16415 / MH)</name>
    <name type="common">Sphingomonas herbicidovorans</name>
    <dbReference type="NCBI Taxonomy" id="1219045"/>
    <lineage>
        <taxon>Bacteria</taxon>
        <taxon>Pseudomonadati</taxon>
        <taxon>Pseudomonadota</taxon>
        <taxon>Alphaproteobacteria</taxon>
        <taxon>Sphingomonadales</taxon>
        <taxon>Sphingomonadaceae</taxon>
        <taxon>Sphingobium</taxon>
    </lineage>
</organism>
<gene>
    <name evidence="2" type="ORF">BV98_003047</name>
</gene>
<dbReference type="EMBL" id="JFZA02000034">
    <property type="protein sequence ID" value="KFG89220.1"/>
    <property type="molecule type" value="Genomic_DNA"/>
</dbReference>
<evidence type="ECO:0000256" key="1">
    <source>
        <dbReference type="SAM" id="SignalP"/>
    </source>
</evidence>
<dbReference type="SUPFAM" id="SSF51004">
    <property type="entry name" value="C-terminal (heme d1) domain of cytochrome cd1-nitrite reductase"/>
    <property type="match status" value="1"/>
</dbReference>
<evidence type="ECO:0000313" key="2">
    <source>
        <dbReference type="EMBL" id="KFG89220.1"/>
    </source>
</evidence>
<dbReference type="RefSeq" id="WP_037467834.1">
    <property type="nucleotide sequence ID" value="NZ_BCZD01000010.1"/>
</dbReference>
<keyword evidence="3" id="KW-1185">Reference proteome</keyword>
<protein>
    <submittedName>
        <fullName evidence="2">40-residue YVTN family beta-propeller repeat</fullName>
    </submittedName>
</protein>
<evidence type="ECO:0000313" key="3">
    <source>
        <dbReference type="Proteomes" id="UP000024284"/>
    </source>
</evidence>
<dbReference type="PANTHER" id="PTHR47197">
    <property type="entry name" value="PROTEIN NIRF"/>
    <property type="match status" value="1"/>
</dbReference>